<name>A0A383VME8_TETOB</name>
<dbReference type="GO" id="GO:0004722">
    <property type="term" value="F:protein serine/threonine phosphatase activity"/>
    <property type="evidence" value="ECO:0007669"/>
    <property type="project" value="UniProtKB-EC"/>
</dbReference>
<comment type="similarity">
    <text evidence="9">Belongs to the PP2C family.</text>
</comment>
<keyword evidence="7 9" id="KW-0904">Protein phosphatase</keyword>
<evidence type="ECO:0000256" key="10">
    <source>
        <dbReference type="SAM" id="MobiDB-lite"/>
    </source>
</evidence>
<dbReference type="InterPro" id="IPR036457">
    <property type="entry name" value="PPM-type-like_dom_sf"/>
</dbReference>
<organism evidence="12 13">
    <name type="scientific">Tetradesmus obliquus</name>
    <name type="common">Green alga</name>
    <name type="synonym">Acutodesmus obliquus</name>
    <dbReference type="NCBI Taxonomy" id="3088"/>
    <lineage>
        <taxon>Eukaryota</taxon>
        <taxon>Viridiplantae</taxon>
        <taxon>Chlorophyta</taxon>
        <taxon>core chlorophytes</taxon>
        <taxon>Chlorophyceae</taxon>
        <taxon>CS clade</taxon>
        <taxon>Sphaeropleales</taxon>
        <taxon>Scenedesmaceae</taxon>
        <taxon>Tetradesmus</taxon>
    </lineage>
</organism>
<dbReference type="Pfam" id="PF00481">
    <property type="entry name" value="PP2C"/>
    <property type="match status" value="1"/>
</dbReference>
<accession>A0A383VME8</accession>
<dbReference type="InterPro" id="IPR015655">
    <property type="entry name" value="PP2C"/>
</dbReference>
<dbReference type="SMART" id="SM00332">
    <property type="entry name" value="PP2Cc"/>
    <property type="match status" value="1"/>
</dbReference>
<reference evidence="12 13" key="1">
    <citation type="submission" date="2016-10" db="EMBL/GenBank/DDBJ databases">
        <authorList>
            <person name="Cai Z."/>
        </authorList>
    </citation>
    <scope>NUCLEOTIDE SEQUENCE [LARGE SCALE GENOMIC DNA]</scope>
</reference>
<evidence type="ECO:0000313" key="13">
    <source>
        <dbReference type="Proteomes" id="UP000256970"/>
    </source>
</evidence>
<evidence type="ECO:0000256" key="5">
    <source>
        <dbReference type="ARBA" id="ARBA00022801"/>
    </source>
</evidence>
<dbReference type="CDD" id="cd00143">
    <property type="entry name" value="PP2Cc"/>
    <property type="match status" value="1"/>
</dbReference>
<keyword evidence="8" id="KW-0464">Manganese</keyword>
<feature type="domain" description="PPM-type phosphatase" evidence="11">
    <location>
        <begin position="362"/>
        <end position="649"/>
    </location>
</feature>
<dbReference type="GO" id="GO:0046872">
    <property type="term" value="F:metal ion binding"/>
    <property type="evidence" value="ECO:0007669"/>
    <property type="project" value="UniProtKB-KW"/>
</dbReference>
<feature type="compositionally biased region" description="Low complexity" evidence="10">
    <location>
        <begin position="264"/>
        <end position="276"/>
    </location>
</feature>
<feature type="region of interest" description="Disordered" evidence="10">
    <location>
        <begin position="130"/>
        <end position="153"/>
    </location>
</feature>
<sequence length="696" mass="71144">MGICASKPQVESATELAQAAAQEPSVSAFDGHVKGVSATDVKVNVSNQAVEHAASQPNGSTALLSTPAPAAEASAGSSIASFVPERGGAASITAAEAAAVATATGAAAAAAGRAQVSTCAGDDDELVQRAKSAPSAVPAQVLPGDSSAAAASSPQAPAAAATAGSGADAAAAAAAAHMPVTAAEAVPALQQPAAGAVDTSLPCTTQAPGAGAGTCNIQGSQTVQSALASGVSNKASLPPRSVKFAEQQPGSSADVAAAPAPQPGRVSWGGSSSSNGASGGLDQPPRPRGRIPGRSQSSLNPRARSDGGQMSEAVLAKQADILRANKMGKLRQRRGGLDSSFAAMQEALATGEKSLAHVNTRAAGLKHIGFGPFKRENQDEFFIQVGEFGGLHSSNLFCVFDGHGTYGKDAALYSRQLLPRLLDVEMTKYFQRVNTDSDDGLKGAVEVLITEVFGETERSLSQFGVNLASSGTTASVAYQQGNRLWVASAGDSRAIMCSRVRDQWRALPLTIDHRPRRDSERERIEAAGARVAPKRLPSGRTVGEPRLWLQNAHGPGLLLSRSLGDLTAATVGCTSDPEVSFTTLRPGVDHVLVMASDGVWDVLTNEQVCDIVVESPDPHIACRRVLDAALYEWEERMSADNITVLVVEFDWGEEGSLSVNSMDAAALASSSSNRVEDMPAPEAAGVAPALASPGLA</sequence>
<comment type="cofactor">
    <cofactor evidence="1">
        <name>Mn(2+)</name>
        <dbReference type="ChEBI" id="CHEBI:29035"/>
    </cofactor>
</comment>
<dbReference type="STRING" id="3088.A0A383VME8"/>
<comment type="cofactor">
    <cofactor evidence="2">
        <name>Mg(2+)</name>
        <dbReference type="ChEBI" id="CHEBI:18420"/>
    </cofactor>
</comment>
<evidence type="ECO:0000256" key="9">
    <source>
        <dbReference type="RuleBase" id="RU003465"/>
    </source>
</evidence>
<evidence type="ECO:0000313" key="12">
    <source>
        <dbReference type="EMBL" id="SZX66708.1"/>
    </source>
</evidence>
<dbReference type="PANTHER" id="PTHR47992">
    <property type="entry name" value="PROTEIN PHOSPHATASE"/>
    <property type="match status" value="1"/>
</dbReference>
<evidence type="ECO:0000256" key="1">
    <source>
        <dbReference type="ARBA" id="ARBA00001936"/>
    </source>
</evidence>
<keyword evidence="4" id="KW-0479">Metal-binding</keyword>
<dbReference type="InterPro" id="IPR001932">
    <property type="entry name" value="PPM-type_phosphatase-like_dom"/>
</dbReference>
<dbReference type="AlphaFoldDB" id="A0A383VME8"/>
<protein>
    <recommendedName>
        <fullName evidence="3">protein-serine/threonine phosphatase</fullName>
        <ecNumber evidence="3">3.1.3.16</ecNumber>
    </recommendedName>
</protein>
<gene>
    <name evidence="12" type="ORF">BQ4739_LOCUS7126</name>
</gene>
<dbReference type="PROSITE" id="PS01032">
    <property type="entry name" value="PPM_1"/>
    <property type="match status" value="1"/>
</dbReference>
<feature type="region of interest" description="Disordered" evidence="10">
    <location>
        <begin position="243"/>
        <end position="310"/>
    </location>
</feature>
<dbReference type="EC" id="3.1.3.16" evidence="3"/>
<dbReference type="SMART" id="SM00331">
    <property type="entry name" value="PP2C_SIG"/>
    <property type="match status" value="1"/>
</dbReference>
<feature type="region of interest" description="Disordered" evidence="10">
    <location>
        <begin position="673"/>
        <end position="696"/>
    </location>
</feature>
<dbReference type="Gene3D" id="3.60.40.10">
    <property type="entry name" value="PPM-type phosphatase domain"/>
    <property type="match status" value="1"/>
</dbReference>
<evidence type="ECO:0000256" key="3">
    <source>
        <dbReference type="ARBA" id="ARBA00013081"/>
    </source>
</evidence>
<proteinExistence type="inferred from homology"/>
<dbReference type="Proteomes" id="UP000256970">
    <property type="component" value="Unassembled WGS sequence"/>
</dbReference>
<dbReference type="EMBL" id="FNXT01000731">
    <property type="protein sequence ID" value="SZX66708.1"/>
    <property type="molecule type" value="Genomic_DNA"/>
</dbReference>
<dbReference type="SUPFAM" id="SSF81606">
    <property type="entry name" value="PP2C-like"/>
    <property type="match status" value="1"/>
</dbReference>
<dbReference type="InterPro" id="IPR000222">
    <property type="entry name" value="PP2C_BS"/>
</dbReference>
<feature type="compositionally biased region" description="Low complexity" evidence="10">
    <location>
        <begin position="680"/>
        <end position="696"/>
    </location>
</feature>
<dbReference type="PROSITE" id="PS51746">
    <property type="entry name" value="PPM_2"/>
    <property type="match status" value="1"/>
</dbReference>
<evidence type="ECO:0000256" key="4">
    <source>
        <dbReference type="ARBA" id="ARBA00022723"/>
    </source>
</evidence>
<evidence type="ECO:0000256" key="7">
    <source>
        <dbReference type="ARBA" id="ARBA00022912"/>
    </source>
</evidence>
<evidence type="ECO:0000256" key="6">
    <source>
        <dbReference type="ARBA" id="ARBA00022842"/>
    </source>
</evidence>
<keyword evidence="5 9" id="KW-0378">Hydrolase</keyword>
<evidence type="ECO:0000256" key="2">
    <source>
        <dbReference type="ARBA" id="ARBA00001946"/>
    </source>
</evidence>
<keyword evidence="6" id="KW-0460">Magnesium</keyword>
<evidence type="ECO:0000256" key="8">
    <source>
        <dbReference type="ARBA" id="ARBA00023211"/>
    </source>
</evidence>
<keyword evidence="13" id="KW-1185">Reference proteome</keyword>
<evidence type="ECO:0000259" key="11">
    <source>
        <dbReference type="PROSITE" id="PS51746"/>
    </source>
</evidence>